<dbReference type="RefSeq" id="WP_280040818.1">
    <property type="nucleotide sequence ID" value="NZ_CP162607.1"/>
</dbReference>
<dbReference type="AlphaFoldDB" id="A0AB39I082"/>
<feature type="domain" description="Toxin VasX N-terminal region" evidence="2">
    <location>
        <begin position="30"/>
        <end position="164"/>
    </location>
</feature>
<dbReference type="InterPro" id="IPR046864">
    <property type="entry name" value="VasX_N"/>
</dbReference>
<accession>A0AB39I082</accession>
<feature type="region of interest" description="Disordered" evidence="1">
    <location>
        <begin position="193"/>
        <end position="218"/>
    </location>
</feature>
<dbReference type="Pfam" id="PF20249">
    <property type="entry name" value="VasX_N"/>
    <property type="match status" value="1"/>
</dbReference>
<proteinExistence type="predicted"/>
<protein>
    <submittedName>
        <fullName evidence="3">Toxin VasX</fullName>
    </submittedName>
</protein>
<sequence>MTVQHPPKISANTAAMAKSIKDARAPLGVCPLMNTKVQLLPLRYGLVEHLDPAAELSMPFKLQSQPLGIRLLRDGYLYIIDDTSGYLHEYSIEKGQISKLLWNSQEVASDTRTSAVGEPHLVFKRNHTLYACYCEIQWTAFKCAQVLTSRDERQRLMQRVELQSACPQRGGANLLSKPQADKWLAEVAENAQLPDATGTSQRPASKAFPDGANPEETQPYHWEEQPLFQDTEIEALTSKVLGAYQDDYLFLVLRDDIGVMRDLAAAQLKVADWIDQWSADDTRQAQYLSGTYIQSLYTVNTARLVAQSETDSAIRALTDDTTTYQQSRIFEFLTVRHEHPAPGIFGSEQHWRQAAEDNVYARAFIDMKDALGAALYQKHQDALNTLSLESWHALYGKDIGQRGIDDLVKRAEMEAFVLAQQNLLSHWHARLQTLRDDRLNLFTAGLFHRAAWYYDFTLDAQIKHRLETEFVCVAAMCADRNAAKKLAAYLESDLLTVVPGLDTLSLAEQIDIAKKLADLSSFTIKVLDAAQSTNNVNVLSNQFHSLMIKRLPNYTKLNTQFMGLQSMLEEAYIPAHQLEAADQLEKAHETFRQGQNIDPNGYIRHLGAPARLQLLREFSRQGLTLRAASATEIAVFNQAREHSMNLRSQLKEIYKLRNRELIRQSTGFAMAGSEAAYNQRIVLLKAALMPLEERLAGALTVGGDSPAQIGTVIDGLDPQLRAEMTRTARDFRATGTFNRPLLAVVKSKGDGIALALFVIQGLKFIEAIKELDNKTAPSLAEKWTAFELFVGMSAAGFATVQGLAVTLFQVHIEQMESAAGKLNTMSRLGRWSGIAGYFAFTTGGITALFDLGKYSLQWGKALAKGNYQGLGATTLQITGDGILVGTNTWAAKHTGSIIKNILKTPTELRALAWAEASPRLLAIGARANLIGLIATALQLVGEGLYNYFNLDDLQAWMETSTWGNKSRHRSLQDEWSELAKVVQKPTCELIRDEKQTYLKLVLPGISTQEMDQRKLQLQAYEQVRDNYAHQPYRRNLPPASWKERTAIWATRFIVVSEGQQALTLHLPINDCEQTSDFALAFTIAYQLDAERDVLHQTTFVLRNLYITRSYGVTIMAKGTYRLDSVESMPPGTGKAPFRPFIRDDLATVDV</sequence>
<evidence type="ECO:0000256" key="1">
    <source>
        <dbReference type="SAM" id="MobiDB-lite"/>
    </source>
</evidence>
<name>A0AB39I082_9PSED</name>
<reference evidence="3" key="1">
    <citation type="submission" date="2024-07" db="EMBL/GenBank/DDBJ databases">
        <title>Identification and characteristics of a novel species of coltsfoot's symbiotic bacteria.</title>
        <authorList>
            <person name="Juszczyk A."/>
            <person name="Jasielczuk I."/>
            <person name="Gurgul A."/>
            <person name="Rogala M."/>
            <person name="Kowalczyk A."/>
            <person name="Szmatola T."/>
            <person name="Kosecka-Strojek M."/>
            <person name="Arent Z."/>
            <person name="Latowski D."/>
        </authorList>
    </citation>
    <scope>NUCLEOTIDE SEQUENCE</scope>
    <source>
        <strain evidence="3">Hg7Tf</strain>
    </source>
</reference>
<dbReference type="EMBL" id="CP162607">
    <property type="protein sequence ID" value="XDK37959.1"/>
    <property type="molecule type" value="Genomic_DNA"/>
</dbReference>
<evidence type="ECO:0000313" key="3">
    <source>
        <dbReference type="EMBL" id="XDK37959.1"/>
    </source>
</evidence>
<evidence type="ECO:0000259" key="2">
    <source>
        <dbReference type="Pfam" id="PF20249"/>
    </source>
</evidence>
<gene>
    <name evidence="3" type="ORF">AB4Y39_04580</name>
</gene>
<dbReference type="CDD" id="cd20708">
    <property type="entry name" value="MIX_IV"/>
    <property type="match status" value="1"/>
</dbReference>
<organism evidence="3">
    <name type="scientific">Pseudomonas sp. Hg7Tf</name>
    <dbReference type="NCBI Taxonomy" id="3236988"/>
    <lineage>
        <taxon>Bacteria</taxon>
        <taxon>Pseudomonadati</taxon>
        <taxon>Pseudomonadota</taxon>
        <taxon>Gammaproteobacteria</taxon>
        <taxon>Pseudomonadales</taxon>
        <taxon>Pseudomonadaceae</taxon>
        <taxon>Pseudomonas</taxon>
    </lineage>
</organism>